<feature type="compositionally biased region" description="Basic and acidic residues" evidence="1">
    <location>
        <begin position="9"/>
        <end position="19"/>
    </location>
</feature>
<protein>
    <recommendedName>
        <fullName evidence="2">DUF7820 domain-containing protein</fullName>
    </recommendedName>
</protein>
<organism evidence="3 4">
    <name type="scientific">Monilinia fructigena</name>
    <dbReference type="NCBI Taxonomy" id="38457"/>
    <lineage>
        <taxon>Eukaryota</taxon>
        <taxon>Fungi</taxon>
        <taxon>Dikarya</taxon>
        <taxon>Ascomycota</taxon>
        <taxon>Pezizomycotina</taxon>
        <taxon>Leotiomycetes</taxon>
        <taxon>Helotiales</taxon>
        <taxon>Sclerotiniaceae</taxon>
        <taxon>Monilinia</taxon>
    </lineage>
</organism>
<feature type="region of interest" description="Disordered" evidence="1">
    <location>
        <begin position="1"/>
        <end position="153"/>
    </location>
</feature>
<evidence type="ECO:0000259" key="2">
    <source>
        <dbReference type="Pfam" id="PF25130"/>
    </source>
</evidence>
<feature type="compositionally biased region" description="Low complexity" evidence="1">
    <location>
        <begin position="491"/>
        <end position="517"/>
    </location>
</feature>
<dbReference type="PANTHER" id="PTHR42078">
    <property type="entry name" value="GLUCAN 1, 4-ALPHA-GLUCOSIDASE"/>
    <property type="match status" value="1"/>
</dbReference>
<dbReference type="Proteomes" id="UP000249056">
    <property type="component" value="Unassembled WGS sequence"/>
</dbReference>
<feature type="region of interest" description="Disordered" evidence="1">
    <location>
        <begin position="204"/>
        <end position="229"/>
    </location>
</feature>
<feature type="region of interest" description="Disordered" evidence="1">
    <location>
        <begin position="491"/>
        <end position="525"/>
    </location>
</feature>
<accession>A0A395IEG2</accession>
<evidence type="ECO:0000313" key="3">
    <source>
        <dbReference type="EMBL" id="RAL58590.1"/>
    </source>
</evidence>
<dbReference type="AlphaFoldDB" id="A0A395IEG2"/>
<dbReference type="Pfam" id="PF25130">
    <property type="entry name" value="DUF7820"/>
    <property type="match status" value="2"/>
</dbReference>
<name>A0A395IEG2_9HELO</name>
<comment type="caution">
    <text evidence="3">The sequence shown here is derived from an EMBL/GenBank/DDBJ whole genome shotgun (WGS) entry which is preliminary data.</text>
</comment>
<dbReference type="OrthoDB" id="5384459at2759"/>
<gene>
    <name evidence="3" type="ORF">DID88_003950</name>
</gene>
<feature type="domain" description="DUF7820" evidence="2">
    <location>
        <begin position="406"/>
        <end position="595"/>
    </location>
</feature>
<dbReference type="EMBL" id="QKRW01000075">
    <property type="protein sequence ID" value="RAL58590.1"/>
    <property type="molecule type" value="Genomic_DNA"/>
</dbReference>
<feature type="region of interest" description="Disordered" evidence="1">
    <location>
        <begin position="344"/>
        <end position="363"/>
    </location>
</feature>
<evidence type="ECO:0000313" key="4">
    <source>
        <dbReference type="Proteomes" id="UP000249056"/>
    </source>
</evidence>
<proteinExistence type="predicted"/>
<evidence type="ECO:0000256" key="1">
    <source>
        <dbReference type="SAM" id="MobiDB-lite"/>
    </source>
</evidence>
<dbReference type="PANTHER" id="PTHR42078:SF1">
    <property type="entry name" value="GLUCAN 1, 4-ALPHA-GLUCOSIDASE"/>
    <property type="match status" value="1"/>
</dbReference>
<feature type="domain" description="DUF7820" evidence="2">
    <location>
        <begin position="369"/>
        <end position="405"/>
    </location>
</feature>
<reference evidence="3 4" key="1">
    <citation type="submission" date="2018-06" db="EMBL/GenBank/DDBJ databases">
        <title>Genome Sequence of the Brown Rot Fungal Pathogen Monilinia fructigena.</title>
        <authorList>
            <person name="Landi L."/>
            <person name="De Miccolis Angelini R.M."/>
            <person name="Pollastro S."/>
            <person name="Abate D."/>
            <person name="Faretra F."/>
            <person name="Romanazzi G."/>
        </authorList>
    </citation>
    <scope>NUCLEOTIDE SEQUENCE [LARGE SCALE GENOMIC DNA]</scope>
    <source>
        <strain evidence="3 4">Mfrg269</strain>
    </source>
</reference>
<feature type="compositionally biased region" description="Basic and acidic residues" evidence="1">
    <location>
        <begin position="346"/>
        <end position="358"/>
    </location>
</feature>
<feature type="compositionally biased region" description="Low complexity" evidence="1">
    <location>
        <begin position="290"/>
        <end position="299"/>
    </location>
</feature>
<feature type="region of interest" description="Disordered" evidence="1">
    <location>
        <begin position="278"/>
        <end position="310"/>
    </location>
</feature>
<feature type="compositionally biased region" description="Low complexity" evidence="1">
    <location>
        <begin position="123"/>
        <end position="139"/>
    </location>
</feature>
<keyword evidence="4" id="KW-1185">Reference proteome</keyword>
<sequence length="606" mass="66302">MSESNHPSNIEHNRSESQRSTRLSIEMQDEDEDDYALAAMGISNGGYRPSDSNQNTYTPPPQQPQSQLPPLERRRASTPPPRPQVQQSQKEPIRLRYENEGGMGQMSRGPTFASPVVNGYGLTRSSTTSSLSSISSDSTMMRPESPYQGPTGPSHPYNMYNQESRLARTASIATTSTMPAPPPEMSYTGPSGPTHPYGMYPQSTVSSPEGEEAADLIGPDGHTEQLPPYTKYPDEVFARKARPASIPVTVPIPTIQMPAPIIPISGAGGMGLATRNPEFASQEDLRSSRSRQSTRSIMSDRSSHHVNTAATEYNEKPQLKNWQVAAKRKLCGIVPGPFFAILRPNHNKDPNKQHHNDGGKSSQTTVYATMTTTFDATPLSTVPVSLPSLPTGTYNMPLTIPSTAQINDSEYPNRGPAWFFQLPYNKVVVLPQKALSTSTDLDSNMKRQQPAVDFMGRKGVAQAGDKPWFCYWNGTLLEAFIYVNETSSSGSSTVTPNVPSSTSGVQSQDSSSSDSSQPNEPQFLPPYSKVYKIAERRIPRGGQTVPAYCVAHQILSNGNAEPLMNSTGQPITIYLNETEPTSVSPLQDRSIVSDLFERGLEKARWR</sequence>
<dbReference type="InterPro" id="IPR056722">
    <property type="entry name" value="DUF7820"/>
</dbReference>